<name>A0A160DGY8_9CAUD</name>
<protein>
    <submittedName>
        <fullName evidence="1">Uncharacterized protein</fullName>
    </submittedName>
</protein>
<gene>
    <name evidence="1" type="primary">74</name>
    <name evidence="1" type="ORF">PBI_PATRICKSTAR_74</name>
</gene>
<proteinExistence type="predicted"/>
<evidence type="ECO:0000313" key="1">
    <source>
        <dbReference type="EMBL" id="ANA87308.1"/>
    </source>
</evidence>
<accession>A0A160DGY8</accession>
<reference evidence="1 2" key="1">
    <citation type="submission" date="2016-03" db="EMBL/GenBank/DDBJ databases">
        <authorList>
            <person name="Rimple P."/>
            <person name="Montgomery M.T."/>
            <person name="Guerrero C.A."/>
            <person name="Mavrich T.N."/>
            <person name="Pope W.H."/>
            <person name="Garlena R.A."/>
            <person name="Russell D.A."/>
            <person name="Jacobs-Sera D."/>
            <person name="Hendrix R.W."/>
            <person name="Hatfull G.F."/>
        </authorList>
    </citation>
    <scope>NUCLEOTIDE SEQUENCE [LARGE SCALE GENOMIC DNA]</scope>
</reference>
<sequence>MNVRVIIDNEMGLRTEVEIDCNFLPSDVKEKLDTAVVSAYNAYNTAYLAHGPMPDDKQIGS</sequence>
<dbReference type="EMBL" id="KU998252">
    <property type="protein sequence ID" value="ANA87308.1"/>
    <property type="molecule type" value="Genomic_DNA"/>
</dbReference>
<organism evidence="1 2">
    <name type="scientific">Gordonia phage PatrickStar</name>
    <dbReference type="NCBI Taxonomy" id="1838076"/>
    <lineage>
        <taxon>Viruses</taxon>
        <taxon>Duplodnaviria</taxon>
        <taxon>Heunggongvirae</taxon>
        <taxon>Uroviricota</taxon>
        <taxon>Caudoviricetes</taxon>
        <taxon>Orchidvirus</taxon>
        <taxon>Orchidvirus orchid</taxon>
    </lineage>
</organism>
<dbReference type="Proteomes" id="UP000229511">
    <property type="component" value="Genome"/>
</dbReference>
<evidence type="ECO:0000313" key="2">
    <source>
        <dbReference type="Proteomes" id="UP000229511"/>
    </source>
</evidence>